<gene>
    <name evidence="2" type="ORF">ABHN08_18470</name>
</gene>
<evidence type="ECO:0000259" key="1">
    <source>
        <dbReference type="Pfam" id="PF13271"/>
    </source>
</evidence>
<organism evidence="2">
    <name type="scientific">Pseudomonas iranensis</name>
    <dbReference type="NCBI Taxonomy" id="2745503"/>
    <lineage>
        <taxon>Bacteria</taxon>
        <taxon>Pseudomonadati</taxon>
        <taxon>Pseudomonadota</taxon>
        <taxon>Gammaproteobacteria</taxon>
        <taxon>Pseudomonadales</taxon>
        <taxon>Pseudomonadaceae</taxon>
        <taxon>Pseudomonas</taxon>
    </lineage>
</organism>
<dbReference type="EMBL" id="CP157354">
    <property type="protein sequence ID" value="XBL94655.1"/>
    <property type="molecule type" value="Genomic_DNA"/>
</dbReference>
<sequence length="280" mass="31318">MSYEAEVFNVMIASPGDVKAERAQVREVIHEWNAVHSRSRRIVLLPTGWETHSAPEMGEGPQTIINRQILDKCDLLVGVFWTRVGTATTEYASGTVEEIEKHVNGGRPAMLYFSNQPAALNTVDHDQYKLLAEFKKTCQQRSLYEGYEDITEFRNKFARQLQITINENPIFKVDDSRGVDDSSYSQTNVPSLSYEASSLLREAAKDSHGTIMHIRYLGGTDIQTNGKNLIGSNERREIAKWESALTELKDLGLITGRGAKGEVYEVTNLGFTLADTLAAE</sequence>
<reference evidence="2" key="1">
    <citation type="submission" date="2024-05" db="EMBL/GenBank/DDBJ databases">
        <title>Draft genome sequence of Pseudomonas iranensis M7D1.</title>
        <authorList>
            <person name="Miller S.L."/>
            <person name="Nsubuga A."/>
            <person name="Lu N."/>
            <person name="King J."/>
            <person name="Shears P."/>
            <person name="Lawson P.A."/>
        </authorList>
    </citation>
    <scope>NUCLEOTIDE SEQUENCE</scope>
    <source>
        <strain evidence="2">M7D1</strain>
    </source>
</reference>
<protein>
    <submittedName>
        <fullName evidence="2">DUF4062 domain-containing protein</fullName>
    </submittedName>
</protein>
<dbReference type="AlphaFoldDB" id="A0AAU7ETA9"/>
<dbReference type="Pfam" id="PF13271">
    <property type="entry name" value="DUF4062"/>
    <property type="match status" value="1"/>
</dbReference>
<evidence type="ECO:0000313" key="2">
    <source>
        <dbReference type="EMBL" id="XBL94655.1"/>
    </source>
</evidence>
<proteinExistence type="predicted"/>
<name>A0AAU7ETA9_9PSED</name>
<feature type="domain" description="DUF4062" evidence="1">
    <location>
        <begin position="10"/>
        <end position="100"/>
    </location>
</feature>
<dbReference type="InterPro" id="IPR025139">
    <property type="entry name" value="DUF4062"/>
</dbReference>
<accession>A0AAU7ETA9</accession>